<feature type="region of interest" description="Disordered" evidence="2">
    <location>
        <begin position="1"/>
        <end position="86"/>
    </location>
</feature>
<protein>
    <submittedName>
        <fullName evidence="3">Uncharacterized protein</fullName>
    </submittedName>
</protein>
<dbReference type="GO" id="GO:0010150">
    <property type="term" value="P:leaf senescence"/>
    <property type="evidence" value="ECO:0007669"/>
    <property type="project" value="UniProtKB-ARBA"/>
</dbReference>
<accession>A0A0E0A1P1</accession>
<dbReference type="PANTHER" id="PTHR33083:SF81">
    <property type="entry name" value="OS05G0518800 PROTEIN"/>
    <property type="match status" value="1"/>
</dbReference>
<feature type="compositionally biased region" description="Basic and acidic residues" evidence="2">
    <location>
        <begin position="19"/>
        <end position="33"/>
    </location>
</feature>
<evidence type="ECO:0000313" key="4">
    <source>
        <dbReference type="Proteomes" id="UP000026961"/>
    </source>
</evidence>
<dbReference type="HOGENOM" id="CLU_088831_2_0_1"/>
<keyword evidence="4" id="KW-1185">Reference proteome</keyword>
<dbReference type="AlphaFoldDB" id="A0A0E0A1P1"/>
<evidence type="ECO:0000256" key="2">
    <source>
        <dbReference type="SAM" id="MobiDB-lite"/>
    </source>
</evidence>
<dbReference type="InterPro" id="IPR007608">
    <property type="entry name" value="Senescence_reg_S40"/>
</dbReference>
<dbReference type="Proteomes" id="UP000026961">
    <property type="component" value="Chromosome 5"/>
</dbReference>
<dbReference type="STRING" id="40148.A0A0E0A1P1"/>
<dbReference type="Gramene" id="OGLUM05G24260.1">
    <property type="protein sequence ID" value="OGLUM05G24260.1"/>
    <property type="gene ID" value="OGLUM05G24260"/>
</dbReference>
<reference evidence="3" key="1">
    <citation type="submission" date="2015-04" db="UniProtKB">
        <authorList>
            <consortium name="EnsemblPlants"/>
        </authorList>
    </citation>
    <scope>IDENTIFICATION</scope>
</reference>
<dbReference type="eggNOG" id="ENOG502S431">
    <property type="taxonomic scope" value="Eukaryota"/>
</dbReference>
<reference evidence="3" key="2">
    <citation type="submission" date="2018-05" db="EMBL/GenBank/DDBJ databases">
        <title>OgluRS3 (Oryza glumaepatula Reference Sequence Version 3).</title>
        <authorList>
            <person name="Zhang J."/>
            <person name="Kudrna D."/>
            <person name="Lee S."/>
            <person name="Talag J."/>
            <person name="Welchert J."/>
            <person name="Wing R.A."/>
        </authorList>
    </citation>
    <scope>NUCLEOTIDE SEQUENCE [LARGE SCALE GENOMIC DNA]</scope>
</reference>
<comment type="similarity">
    <text evidence="1">Belongs to the senescence regulator S40 family.</text>
</comment>
<dbReference type="PANTHER" id="PTHR33083">
    <property type="entry name" value="EXPRESSED PROTEIN"/>
    <property type="match status" value="1"/>
</dbReference>
<evidence type="ECO:0000256" key="1">
    <source>
        <dbReference type="ARBA" id="ARBA00034773"/>
    </source>
</evidence>
<proteinExistence type="inferred from homology"/>
<name>A0A0E0A1P1_9ORYZ</name>
<dbReference type="Pfam" id="PF04520">
    <property type="entry name" value="Senescence_reg"/>
    <property type="match status" value="1"/>
</dbReference>
<sequence length="138" mass="15100">MEEFQEADVLWPDHHHHLRRDDDARRRCRHQEQQQHGGVDDAAAADDDDSRGGAGATPSAPVGIPVTRAATTRRISHGSTAPAASFVPPHELVAARARRCSEERAAFSVCVGNGRTLKGRDLRDVRTAVLRMTGFLET</sequence>
<organism evidence="3">
    <name type="scientific">Oryza glumipatula</name>
    <dbReference type="NCBI Taxonomy" id="40148"/>
    <lineage>
        <taxon>Eukaryota</taxon>
        <taxon>Viridiplantae</taxon>
        <taxon>Streptophyta</taxon>
        <taxon>Embryophyta</taxon>
        <taxon>Tracheophyta</taxon>
        <taxon>Spermatophyta</taxon>
        <taxon>Magnoliopsida</taxon>
        <taxon>Liliopsida</taxon>
        <taxon>Poales</taxon>
        <taxon>Poaceae</taxon>
        <taxon>BOP clade</taxon>
        <taxon>Oryzoideae</taxon>
        <taxon>Oryzeae</taxon>
        <taxon>Oryzinae</taxon>
        <taxon>Oryza</taxon>
    </lineage>
</organism>
<dbReference type="EnsemblPlants" id="OGLUM05G24260.1">
    <property type="protein sequence ID" value="OGLUM05G24260.1"/>
    <property type="gene ID" value="OGLUM05G24260"/>
</dbReference>
<evidence type="ECO:0000313" key="3">
    <source>
        <dbReference type="EnsemblPlants" id="OGLUM05G24260.1"/>
    </source>
</evidence>